<gene>
    <name evidence="1" type="ORF">MNBD_PLANCTO02-1520</name>
</gene>
<dbReference type="PROSITE" id="PS51257">
    <property type="entry name" value="PROKAR_LIPOPROTEIN"/>
    <property type="match status" value="1"/>
</dbReference>
<protein>
    <recommendedName>
        <fullName evidence="2">Lipoprotein</fullName>
    </recommendedName>
</protein>
<dbReference type="AlphaFoldDB" id="A0A3B1D8X6"/>
<dbReference type="EMBL" id="UOGL01000243">
    <property type="protein sequence ID" value="VAX38679.1"/>
    <property type="molecule type" value="Genomic_DNA"/>
</dbReference>
<proteinExistence type="predicted"/>
<evidence type="ECO:0000313" key="1">
    <source>
        <dbReference type="EMBL" id="VAX38679.1"/>
    </source>
</evidence>
<name>A0A3B1D8X6_9ZZZZ</name>
<evidence type="ECO:0008006" key="2">
    <source>
        <dbReference type="Google" id="ProtNLM"/>
    </source>
</evidence>
<accession>A0A3B1D8X6</accession>
<reference evidence="1" key="1">
    <citation type="submission" date="2018-06" db="EMBL/GenBank/DDBJ databases">
        <authorList>
            <person name="Zhirakovskaya E."/>
        </authorList>
    </citation>
    <scope>NUCLEOTIDE SEQUENCE</scope>
</reference>
<sequence>MSKLLIVCLLFASIAGCGGGKSSKPIKLGPGESGFSKANRLIGSAGKDKDHFHGNTESAKLMAQDFSEMIKKMQPEFFSGGKKNRTFSMTDDKFLTYCQVNENKVLFLVHVPQFKRYKGETRDMLLELAWVVANNVTDGTPDGEEIEIAIGLKGSMMYGGSAIGKKNGTPKYENAFRVDKKKFYSYFVEKKKEAESQEEEKKEAPQKENV</sequence>
<organism evidence="1">
    <name type="scientific">hydrothermal vent metagenome</name>
    <dbReference type="NCBI Taxonomy" id="652676"/>
    <lineage>
        <taxon>unclassified sequences</taxon>
        <taxon>metagenomes</taxon>
        <taxon>ecological metagenomes</taxon>
    </lineage>
</organism>